<evidence type="ECO:0000313" key="8">
    <source>
        <dbReference type="EMBL" id="MFC4709218.1"/>
    </source>
</evidence>
<comment type="similarity">
    <text evidence="2">Belongs to the methyl-accepting chemotaxis (MCP) protein family.</text>
</comment>
<evidence type="ECO:0000256" key="1">
    <source>
        <dbReference type="ARBA" id="ARBA00023224"/>
    </source>
</evidence>
<evidence type="ECO:0000256" key="4">
    <source>
        <dbReference type="SAM" id="Coils"/>
    </source>
</evidence>
<evidence type="ECO:0000259" key="6">
    <source>
        <dbReference type="PROSITE" id="PS50111"/>
    </source>
</evidence>
<dbReference type="SUPFAM" id="SSF103190">
    <property type="entry name" value="Sensory domain-like"/>
    <property type="match status" value="1"/>
</dbReference>
<dbReference type="SMART" id="SM00304">
    <property type="entry name" value="HAMP"/>
    <property type="match status" value="1"/>
</dbReference>
<dbReference type="PROSITE" id="PS50885">
    <property type="entry name" value="HAMP"/>
    <property type="match status" value="1"/>
</dbReference>
<dbReference type="InterPro" id="IPR003660">
    <property type="entry name" value="HAMP_dom"/>
</dbReference>
<evidence type="ECO:0000256" key="2">
    <source>
        <dbReference type="ARBA" id="ARBA00029447"/>
    </source>
</evidence>
<sequence length="699" mass="76659">MKNKSNKQRFNKNSIKVRLLIIPIIVVVLSVVAIGLISTTSSKKALLSEMASNGEFILREFIERMEDNAYSLAVINNDIEEDIRKAAKLIENLEKSQEVVENQMEDTKELPKGQNLSNETISMVAESLGISEINYLDIDGTVLYSNYPENVGLNLDADHPLTIFRNSNDTEMMEEIRESTTAEGNYKYGAIKISNGATIQAGIEANYINDLTEQFSYQKLIESLAEDEEIVYALFINNDLMVTADSNIQWIGVDISDDEGTVNTIKNGIMNAEERNDSGESIYDIVYPVVINGEKMGAINIGFSMENVNSAIYTNMITIFTAGIILILLLGSILFLTSNGAIKVINDLKKQMNLMAVGDFSNNLPKDLLGKKDELGEIALSVDAMQLSIRNIIREVMDDSQAVAAHSEELTATTYETSTAVDEVARAIQEIAQGASNQAMDTEQGFNSVLDLGNAVVNNSTYMENLNESTRKVNELKNDGLELIKDVVEKTDLNMKSSKEVHDIIKDTSQSAGKIVTASEMIRNIADQTNLLALNAAIEAARAGESGRGFAVVADEIRKLAEQSSQFTEEISTIIDDLTGKIEVAVETMAEVELVVESQGRSVNLTNNKFDGISDAIEEMEEAIGVVNKSSDEIISQKEKIKQIMEDLSTISEENAAGSQEASASVEQQTASMMEISNASDELAKIAEQLNAQIEQFKI</sequence>
<keyword evidence="4" id="KW-0175">Coiled coil</keyword>
<feature type="domain" description="HAMP" evidence="7">
    <location>
        <begin position="339"/>
        <end position="394"/>
    </location>
</feature>
<dbReference type="InterPro" id="IPR004089">
    <property type="entry name" value="MCPsignal_dom"/>
</dbReference>
<dbReference type="Proteomes" id="UP001596026">
    <property type="component" value="Unassembled WGS sequence"/>
</dbReference>
<feature type="transmembrane region" description="Helical" evidence="5">
    <location>
        <begin position="312"/>
        <end position="336"/>
    </location>
</feature>
<dbReference type="SUPFAM" id="SSF58104">
    <property type="entry name" value="Methyl-accepting chemotaxis protein (MCP) signaling domain"/>
    <property type="match status" value="1"/>
</dbReference>
<keyword evidence="1 3" id="KW-0807">Transducer</keyword>
<keyword evidence="5" id="KW-0812">Transmembrane</keyword>
<keyword evidence="5" id="KW-1133">Transmembrane helix</keyword>
<feature type="transmembrane region" description="Helical" evidence="5">
    <location>
        <begin position="20"/>
        <end position="38"/>
    </location>
</feature>
<comment type="caution">
    <text evidence="8">The sequence shown here is derived from an EMBL/GenBank/DDBJ whole genome shotgun (WGS) entry which is preliminary data.</text>
</comment>
<dbReference type="PROSITE" id="PS50111">
    <property type="entry name" value="CHEMOTAXIS_TRANSDUC_2"/>
    <property type="match status" value="1"/>
</dbReference>
<protein>
    <submittedName>
        <fullName evidence="8">Methyl-accepting chemotaxis protein</fullName>
    </submittedName>
</protein>
<accession>A0ABV9M3L1</accession>
<dbReference type="InterPro" id="IPR029151">
    <property type="entry name" value="Sensor-like_sf"/>
</dbReference>
<reference evidence="9" key="1">
    <citation type="journal article" date="2019" name="Int. J. Syst. Evol. Microbiol.">
        <title>The Global Catalogue of Microorganisms (GCM) 10K type strain sequencing project: providing services to taxonomists for standard genome sequencing and annotation.</title>
        <authorList>
            <consortium name="The Broad Institute Genomics Platform"/>
            <consortium name="The Broad Institute Genome Sequencing Center for Infectious Disease"/>
            <person name="Wu L."/>
            <person name="Ma J."/>
        </authorList>
    </citation>
    <scope>NUCLEOTIDE SEQUENCE [LARGE SCALE GENOMIC DNA]</scope>
    <source>
        <strain evidence="9">CGMCC 1.19061</strain>
    </source>
</reference>
<feature type="coiled-coil region" evidence="4">
    <location>
        <begin position="76"/>
        <end position="110"/>
    </location>
</feature>
<organism evidence="8 9">
    <name type="scientific">Enterococcus eurekensis</name>
    <dbReference type="NCBI Taxonomy" id="1159753"/>
    <lineage>
        <taxon>Bacteria</taxon>
        <taxon>Bacillati</taxon>
        <taxon>Bacillota</taxon>
        <taxon>Bacilli</taxon>
        <taxon>Lactobacillales</taxon>
        <taxon>Enterococcaceae</taxon>
        <taxon>Enterococcus</taxon>
    </lineage>
</organism>
<evidence type="ECO:0000259" key="7">
    <source>
        <dbReference type="PROSITE" id="PS50885"/>
    </source>
</evidence>
<keyword evidence="9" id="KW-1185">Reference proteome</keyword>
<dbReference type="EMBL" id="JBHSGT010000010">
    <property type="protein sequence ID" value="MFC4709218.1"/>
    <property type="molecule type" value="Genomic_DNA"/>
</dbReference>
<feature type="domain" description="Methyl-accepting transducer" evidence="6">
    <location>
        <begin position="413"/>
        <end position="670"/>
    </location>
</feature>
<evidence type="ECO:0000313" key="9">
    <source>
        <dbReference type="Proteomes" id="UP001596026"/>
    </source>
</evidence>
<dbReference type="Gene3D" id="1.10.287.950">
    <property type="entry name" value="Methyl-accepting chemotaxis protein"/>
    <property type="match status" value="1"/>
</dbReference>
<keyword evidence="5" id="KW-0472">Membrane</keyword>
<dbReference type="PANTHER" id="PTHR32089:SF112">
    <property type="entry name" value="LYSOZYME-LIKE PROTEIN-RELATED"/>
    <property type="match status" value="1"/>
</dbReference>
<dbReference type="SMART" id="SM00283">
    <property type="entry name" value="MA"/>
    <property type="match status" value="1"/>
</dbReference>
<dbReference type="RefSeq" id="WP_379962937.1">
    <property type="nucleotide sequence ID" value="NZ_JBHSGT010000010.1"/>
</dbReference>
<dbReference type="Pfam" id="PF00015">
    <property type="entry name" value="MCPsignal"/>
    <property type="match status" value="1"/>
</dbReference>
<dbReference type="PANTHER" id="PTHR32089">
    <property type="entry name" value="METHYL-ACCEPTING CHEMOTAXIS PROTEIN MCPB"/>
    <property type="match status" value="1"/>
</dbReference>
<evidence type="ECO:0000256" key="5">
    <source>
        <dbReference type="SAM" id="Phobius"/>
    </source>
</evidence>
<evidence type="ECO:0000256" key="3">
    <source>
        <dbReference type="PROSITE-ProRule" id="PRU00284"/>
    </source>
</evidence>
<proteinExistence type="inferred from homology"/>
<name>A0ABV9M3L1_9ENTE</name>
<gene>
    <name evidence="8" type="ORF">ACFO3L_00970</name>
</gene>